<evidence type="ECO:0000313" key="2">
    <source>
        <dbReference type="Proteomes" id="UP000183772"/>
    </source>
</evidence>
<keyword evidence="2" id="KW-1185">Reference proteome</keyword>
<reference evidence="1 2" key="1">
    <citation type="submission" date="2016-10" db="EMBL/GenBank/DDBJ databases">
        <authorList>
            <person name="Varghese N."/>
            <person name="Submissions S."/>
        </authorList>
    </citation>
    <scope>NUCLEOTIDE SEQUENCE [LARGE SCALE GENOMIC DNA]</scope>
    <source>
        <strain evidence="1 2">DSM 16733</strain>
    </source>
</reference>
<organism evidence="1 2">
    <name type="scientific">Pseudomonas mediterranea</name>
    <dbReference type="NCBI Taxonomy" id="183795"/>
    <lineage>
        <taxon>Bacteria</taxon>
        <taxon>Pseudomonadati</taxon>
        <taxon>Pseudomonadota</taxon>
        <taxon>Gammaproteobacteria</taxon>
        <taxon>Pseudomonadales</taxon>
        <taxon>Pseudomonadaceae</taxon>
        <taxon>Pseudomonas</taxon>
    </lineage>
</organism>
<dbReference type="EMBL" id="LT629790">
    <property type="protein sequence ID" value="SDU74732.1"/>
    <property type="molecule type" value="Genomic_DNA"/>
</dbReference>
<dbReference type="RefSeq" id="WP_047702049.1">
    <property type="nucleotide sequence ID" value="NZ_LT629790.1"/>
</dbReference>
<accession>A0AAX2DIR5</accession>
<dbReference type="GeneID" id="76215232"/>
<evidence type="ECO:0000313" key="1">
    <source>
        <dbReference type="EMBL" id="SDU74732.1"/>
    </source>
</evidence>
<name>A0AAX2DIR5_9PSED</name>
<proteinExistence type="predicted"/>
<gene>
    <name evidence="1" type="ORF">SAMN05216476_5272</name>
</gene>
<dbReference type="Proteomes" id="UP000183772">
    <property type="component" value="Chromosome I"/>
</dbReference>
<sequence length="65" mass="7375">MMILLDPITGLAVNPEFVRSIRLADYNGTRHLVITMEDGFEIQIAHNPLQGINVHELHRKLLEAV</sequence>
<dbReference type="AlphaFoldDB" id="A0AAX2DIR5"/>
<protein>
    <submittedName>
        <fullName evidence="1">Uncharacterized protein</fullName>
    </submittedName>
</protein>